<dbReference type="Proteomes" id="UP000196036">
    <property type="component" value="Unassembled WGS sequence"/>
</dbReference>
<gene>
    <name evidence="1" type="ORF">B5E52_05840</name>
</gene>
<name>A0A1Y4VQD7_9BACE</name>
<evidence type="ECO:0000313" key="1">
    <source>
        <dbReference type="EMBL" id="OUQ72211.1"/>
    </source>
</evidence>
<evidence type="ECO:0000313" key="2">
    <source>
        <dbReference type="Proteomes" id="UP000196036"/>
    </source>
</evidence>
<proteinExistence type="predicted"/>
<accession>A0A1Y4VQD7</accession>
<organism evidence="1 2">
    <name type="scientific">Bacteroides xylanisolvens</name>
    <dbReference type="NCBI Taxonomy" id="371601"/>
    <lineage>
        <taxon>Bacteria</taxon>
        <taxon>Pseudomonadati</taxon>
        <taxon>Bacteroidota</taxon>
        <taxon>Bacteroidia</taxon>
        <taxon>Bacteroidales</taxon>
        <taxon>Bacteroidaceae</taxon>
        <taxon>Bacteroides</taxon>
    </lineage>
</organism>
<dbReference type="EMBL" id="NFLW01000007">
    <property type="protein sequence ID" value="OUQ72211.1"/>
    <property type="molecule type" value="Genomic_DNA"/>
</dbReference>
<dbReference type="AlphaFoldDB" id="A0A1Y4VQD7"/>
<sequence length="82" mass="9593">MLTICPYVVCFIIFLLCACDDELAYKRAFPRAFITWSVSMEGFLGEEGCVPHRGMAYCSPRKIIYIFKENAYHLKIYAVLWR</sequence>
<reference evidence="2" key="1">
    <citation type="submission" date="2017-04" db="EMBL/GenBank/DDBJ databases">
        <title>Function of individual gut microbiota members based on whole genome sequencing of pure cultures obtained from chicken caecum.</title>
        <authorList>
            <person name="Medvecky M."/>
            <person name="Cejkova D."/>
            <person name="Polansky O."/>
            <person name="Karasova D."/>
            <person name="Kubasova T."/>
            <person name="Cizek A."/>
            <person name="Rychlik I."/>
        </authorList>
    </citation>
    <scope>NUCLEOTIDE SEQUENCE [LARGE SCALE GENOMIC DNA]</scope>
    <source>
        <strain evidence="2">An109</strain>
    </source>
</reference>
<comment type="caution">
    <text evidence="1">The sequence shown here is derived from an EMBL/GenBank/DDBJ whole genome shotgun (WGS) entry which is preliminary data.</text>
</comment>
<protein>
    <submittedName>
        <fullName evidence="1">Uncharacterized protein</fullName>
    </submittedName>
</protein>